<dbReference type="CDD" id="cd16432">
    <property type="entry name" value="CheB_Rec"/>
    <property type="match status" value="1"/>
</dbReference>
<evidence type="ECO:0000256" key="4">
    <source>
        <dbReference type="ARBA" id="ARBA00024867"/>
    </source>
</evidence>
<sequence>MNIQEGLYDMKKIKVLVVDDSLLFREVISRGITLDPEIEVVAKAVDPFDARDKIEEYDPDVMICDIEMPKMNGIEFISRLLPQHMIPIIVVSSISEAVFDAIKAGAVDFILKPEMQISKSVEEFINELITKVKTAKKSKLPERIRIIGETVYSDMKFDSSKIIAIGASTGGTEAVFNILKQLPQNIPGIVIVQHIPPMFSRMFAERLNNQTGLRVREANNGDYVEEGKVLVAPGDYHMRVRKTGERYRVEVFQSEKVNGHCPSVDVLFESVAKEAGNNAVGVILTGMGSDGAKGLLAMREKGARTIGQDEKSSVVYGMPRVAYEIGAVEKQTSLENIPKILFSMLK</sequence>
<dbReference type="SUPFAM" id="SSF52172">
    <property type="entry name" value="CheY-like"/>
    <property type="match status" value="1"/>
</dbReference>
<organism evidence="11 12">
    <name type="scientific">Ruminiclostridium papyrosolvens C7</name>
    <dbReference type="NCBI Taxonomy" id="1330534"/>
    <lineage>
        <taxon>Bacteria</taxon>
        <taxon>Bacillati</taxon>
        <taxon>Bacillota</taxon>
        <taxon>Clostridia</taxon>
        <taxon>Eubacteriales</taxon>
        <taxon>Oscillospiraceae</taxon>
        <taxon>Ruminiclostridium</taxon>
    </lineage>
</organism>
<dbReference type="PANTHER" id="PTHR42872:SF6">
    <property type="entry name" value="PROTEIN-GLUTAMATE METHYLESTERASE_PROTEIN-GLUTAMINE GLUTAMINASE"/>
    <property type="match status" value="1"/>
</dbReference>
<evidence type="ECO:0000259" key="10">
    <source>
        <dbReference type="PROSITE" id="PS50122"/>
    </source>
</evidence>
<dbReference type="PATRIC" id="fig|1330534.3.peg.1279"/>
<dbReference type="GO" id="GO:0006935">
    <property type="term" value="P:chemotaxis"/>
    <property type="evidence" value="ECO:0007669"/>
    <property type="project" value="UniProtKB-UniRule"/>
</dbReference>
<dbReference type="PANTHER" id="PTHR42872">
    <property type="entry name" value="PROTEIN-GLUTAMATE METHYLESTERASE/PROTEIN-GLUTAMINE GLUTAMINASE"/>
    <property type="match status" value="1"/>
</dbReference>
<keyword evidence="1 6" id="KW-0963">Cytoplasm</keyword>
<protein>
    <recommendedName>
        <fullName evidence="6">Protein-glutamate methylesterase/protein-glutamine glutaminase</fullName>
        <ecNumber evidence="6">3.1.1.61</ecNumber>
        <ecNumber evidence="6">3.5.1.44</ecNumber>
    </recommendedName>
</protein>
<comment type="caution">
    <text evidence="11">The sequence shown here is derived from an EMBL/GenBank/DDBJ whole genome shotgun (WGS) entry which is preliminary data.</text>
</comment>
<dbReference type="EC" id="3.1.1.61" evidence="6"/>
<dbReference type="PROSITE" id="PS50110">
    <property type="entry name" value="RESPONSE_REGULATORY"/>
    <property type="match status" value="1"/>
</dbReference>
<dbReference type="PIRSF" id="PIRSF000876">
    <property type="entry name" value="RR_chemtxs_CheB"/>
    <property type="match status" value="1"/>
</dbReference>
<keyword evidence="3 6" id="KW-0378">Hydrolase</keyword>
<feature type="modified residue" description="4-aspartylphosphate" evidence="6 8">
    <location>
        <position position="65"/>
    </location>
</feature>
<dbReference type="EMBL" id="ATAY01000022">
    <property type="protein sequence ID" value="EPR12932.1"/>
    <property type="molecule type" value="Genomic_DNA"/>
</dbReference>
<dbReference type="Proteomes" id="UP000016860">
    <property type="component" value="Unassembled WGS sequence"/>
</dbReference>
<evidence type="ECO:0000259" key="9">
    <source>
        <dbReference type="PROSITE" id="PS50110"/>
    </source>
</evidence>
<dbReference type="AlphaFoldDB" id="U4R4U4"/>
<dbReference type="Pfam" id="PF00072">
    <property type="entry name" value="Response_reg"/>
    <property type="match status" value="1"/>
</dbReference>
<comment type="catalytic activity">
    <reaction evidence="5 6">
        <text>[protein]-L-glutamate 5-O-methyl ester + H2O = L-glutamyl-[protein] + methanol + H(+)</text>
        <dbReference type="Rhea" id="RHEA:23236"/>
        <dbReference type="Rhea" id="RHEA-COMP:10208"/>
        <dbReference type="Rhea" id="RHEA-COMP:10311"/>
        <dbReference type="ChEBI" id="CHEBI:15377"/>
        <dbReference type="ChEBI" id="CHEBI:15378"/>
        <dbReference type="ChEBI" id="CHEBI:17790"/>
        <dbReference type="ChEBI" id="CHEBI:29973"/>
        <dbReference type="ChEBI" id="CHEBI:82795"/>
        <dbReference type="EC" id="3.1.1.61"/>
    </reaction>
</comment>
<comment type="PTM">
    <text evidence="6">Phosphorylated by CheA. Phosphorylation of the N-terminal regulatory domain activates the methylesterase activity.</text>
</comment>
<dbReference type="InterPro" id="IPR011006">
    <property type="entry name" value="CheY-like_superfamily"/>
</dbReference>
<name>U4R4U4_9FIRM</name>
<keyword evidence="2 6" id="KW-0145">Chemotaxis</keyword>
<dbReference type="GO" id="GO:0008984">
    <property type="term" value="F:protein-glutamate methylesterase activity"/>
    <property type="evidence" value="ECO:0007669"/>
    <property type="project" value="UniProtKB-UniRule"/>
</dbReference>
<evidence type="ECO:0000256" key="7">
    <source>
        <dbReference type="PROSITE-ProRule" id="PRU00050"/>
    </source>
</evidence>
<feature type="active site" evidence="6 7">
    <location>
        <position position="290"/>
    </location>
</feature>
<evidence type="ECO:0000313" key="11">
    <source>
        <dbReference type="EMBL" id="EPR12932.1"/>
    </source>
</evidence>
<dbReference type="NCBIfam" id="NF009206">
    <property type="entry name" value="PRK12555.1"/>
    <property type="match status" value="1"/>
</dbReference>
<comment type="similarity">
    <text evidence="6">Belongs to the CheB family.</text>
</comment>
<dbReference type="InterPro" id="IPR008248">
    <property type="entry name" value="CheB-like"/>
</dbReference>
<dbReference type="NCBIfam" id="NF001965">
    <property type="entry name" value="PRK00742.1"/>
    <property type="match status" value="1"/>
</dbReference>
<evidence type="ECO:0000313" key="12">
    <source>
        <dbReference type="Proteomes" id="UP000016860"/>
    </source>
</evidence>
<dbReference type="InterPro" id="IPR001789">
    <property type="entry name" value="Sig_transdc_resp-reg_receiver"/>
</dbReference>
<dbReference type="InterPro" id="IPR035909">
    <property type="entry name" value="CheB_C"/>
</dbReference>
<keyword evidence="6 8" id="KW-0597">Phosphoprotein</keyword>
<comment type="domain">
    <text evidence="6">Contains a C-terminal catalytic domain, and an N-terminal region which modulates catalytic activity.</text>
</comment>
<comment type="catalytic activity">
    <reaction evidence="6">
        <text>L-glutaminyl-[protein] + H2O = L-glutamyl-[protein] + NH4(+)</text>
        <dbReference type="Rhea" id="RHEA:16441"/>
        <dbReference type="Rhea" id="RHEA-COMP:10207"/>
        <dbReference type="Rhea" id="RHEA-COMP:10208"/>
        <dbReference type="ChEBI" id="CHEBI:15377"/>
        <dbReference type="ChEBI" id="CHEBI:28938"/>
        <dbReference type="ChEBI" id="CHEBI:29973"/>
        <dbReference type="ChEBI" id="CHEBI:30011"/>
        <dbReference type="EC" id="3.5.1.44"/>
    </reaction>
</comment>
<dbReference type="Gene3D" id="3.40.50.180">
    <property type="entry name" value="Methylesterase CheB, C-terminal domain"/>
    <property type="match status" value="1"/>
</dbReference>
<dbReference type="SMART" id="SM00448">
    <property type="entry name" value="REC"/>
    <property type="match status" value="1"/>
</dbReference>
<dbReference type="Gene3D" id="3.40.50.2300">
    <property type="match status" value="1"/>
</dbReference>
<accession>U4R4U4</accession>
<comment type="function">
    <text evidence="6">Involved in chemotaxis. Part of a chemotaxis signal transduction system that modulates chemotaxis in response to various stimuli. Catalyzes the demethylation of specific methylglutamate residues introduced into the chemoreceptors (methyl-accepting chemotaxis proteins or MCP) by CheR. Also mediates the irreversible deamidation of specific glutamine residues to glutamic acid.</text>
</comment>
<dbReference type="Pfam" id="PF01339">
    <property type="entry name" value="CheB_methylest"/>
    <property type="match status" value="1"/>
</dbReference>
<feature type="active site" evidence="6 7">
    <location>
        <position position="194"/>
    </location>
</feature>
<evidence type="ECO:0000256" key="5">
    <source>
        <dbReference type="ARBA" id="ARBA00048267"/>
    </source>
</evidence>
<dbReference type="InterPro" id="IPR000673">
    <property type="entry name" value="Sig_transdc_resp-reg_Me-estase"/>
</dbReference>
<proteinExistence type="inferred from homology"/>
<reference evidence="11 12" key="1">
    <citation type="journal article" date="2013" name="Genome Announc.">
        <title>Draft Genome Sequence of the Cellulolytic Bacterium Clostridium papyrosolvens C7 (ATCC 700395).</title>
        <authorList>
            <person name="Zepeda V."/>
            <person name="Dassa B."/>
            <person name="Borovok I."/>
            <person name="Lamed R."/>
            <person name="Bayer E.A."/>
            <person name="Cate J.H."/>
        </authorList>
    </citation>
    <scope>NUCLEOTIDE SEQUENCE [LARGE SCALE GENOMIC DNA]</scope>
    <source>
        <strain evidence="11 12">C7</strain>
    </source>
</reference>
<evidence type="ECO:0000256" key="1">
    <source>
        <dbReference type="ARBA" id="ARBA00022490"/>
    </source>
</evidence>
<dbReference type="GO" id="GO:0000156">
    <property type="term" value="F:phosphorelay response regulator activity"/>
    <property type="evidence" value="ECO:0007669"/>
    <property type="project" value="InterPro"/>
</dbReference>
<dbReference type="GO" id="GO:0050568">
    <property type="term" value="F:protein-glutamine glutaminase activity"/>
    <property type="evidence" value="ECO:0007669"/>
    <property type="project" value="UniProtKB-UniRule"/>
</dbReference>
<evidence type="ECO:0000256" key="6">
    <source>
        <dbReference type="HAMAP-Rule" id="MF_00099"/>
    </source>
</evidence>
<feature type="domain" description="Response regulatory" evidence="9">
    <location>
        <begin position="14"/>
        <end position="127"/>
    </location>
</feature>
<dbReference type="CDD" id="cd17541">
    <property type="entry name" value="REC_CheB-like"/>
    <property type="match status" value="1"/>
</dbReference>
<evidence type="ECO:0000256" key="2">
    <source>
        <dbReference type="ARBA" id="ARBA00022500"/>
    </source>
</evidence>
<dbReference type="SUPFAM" id="SSF52738">
    <property type="entry name" value="Methylesterase CheB, C-terminal domain"/>
    <property type="match status" value="1"/>
</dbReference>
<dbReference type="EC" id="3.5.1.44" evidence="6"/>
<feature type="domain" description="CheB-type methylesterase" evidence="10">
    <location>
        <begin position="156"/>
        <end position="346"/>
    </location>
</feature>
<comment type="subcellular location">
    <subcellularLocation>
        <location evidence="6">Cytoplasm</location>
    </subcellularLocation>
</comment>
<evidence type="ECO:0000256" key="8">
    <source>
        <dbReference type="PROSITE-ProRule" id="PRU00169"/>
    </source>
</evidence>
<dbReference type="STRING" id="1330534.L323_06425"/>
<dbReference type="HAMAP" id="MF_00099">
    <property type="entry name" value="CheB_chemtxs"/>
    <property type="match status" value="1"/>
</dbReference>
<dbReference type="PROSITE" id="PS50122">
    <property type="entry name" value="CHEB"/>
    <property type="match status" value="1"/>
</dbReference>
<evidence type="ECO:0000256" key="3">
    <source>
        <dbReference type="ARBA" id="ARBA00022801"/>
    </source>
</evidence>
<dbReference type="GO" id="GO:0005737">
    <property type="term" value="C:cytoplasm"/>
    <property type="evidence" value="ECO:0007669"/>
    <property type="project" value="UniProtKB-SubCell"/>
</dbReference>
<gene>
    <name evidence="6" type="primary">cheB</name>
    <name evidence="11" type="ORF">L323_06425</name>
</gene>
<feature type="active site" evidence="6 7">
    <location>
        <position position="168"/>
    </location>
</feature>
<comment type="function">
    <text evidence="4">May play the central regulatory role in sporulation. It may be an element of the effector pathway responsible for the activation of sporulation genes in response to nutritional stress. Spo0A may act in concert with spo0H (a sigma factor) to control the expression of some genes that are critical to the sporulation process.</text>
</comment>